<reference evidence="1" key="1">
    <citation type="submission" date="2014-09" db="EMBL/GenBank/DDBJ databases">
        <authorList>
            <person name="Magalhaes I.L.F."/>
            <person name="Oliveira U."/>
            <person name="Santos F.R."/>
            <person name="Vidigal T.H.D.A."/>
            <person name="Brescovit A.D."/>
            <person name="Santos A.J."/>
        </authorList>
    </citation>
    <scope>NUCLEOTIDE SEQUENCE</scope>
    <source>
        <tissue evidence="1">Shoot tissue taken approximately 20 cm above the soil surface</tissue>
    </source>
</reference>
<proteinExistence type="predicted"/>
<dbReference type="AlphaFoldDB" id="A0A0A8XSN8"/>
<sequence length="108" mass="12721">MRILMNVRKQHKTYAIPQPFIFTEMEKGLMRCLVQEKRDYMIDYGCIRDGSGSHGVDKPHMLLNILTFLLVYFWECKVLSNSTIWRAVYICCSWPYLLYGSHNLALPV</sequence>
<evidence type="ECO:0000313" key="1">
    <source>
        <dbReference type="EMBL" id="JAD14732.1"/>
    </source>
</evidence>
<organism evidence="1">
    <name type="scientific">Arundo donax</name>
    <name type="common">Giant reed</name>
    <name type="synonym">Donax arundinaceus</name>
    <dbReference type="NCBI Taxonomy" id="35708"/>
    <lineage>
        <taxon>Eukaryota</taxon>
        <taxon>Viridiplantae</taxon>
        <taxon>Streptophyta</taxon>
        <taxon>Embryophyta</taxon>
        <taxon>Tracheophyta</taxon>
        <taxon>Spermatophyta</taxon>
        <taxon>Magnoliopsida</taxon>
        <taxon>Liliopsida</taxon>
        <taxon>Poales</taxon>
        <taxon>Poaceae</taxon>
        <taxon>PACMAD clade</taxon>
        <taxon>Arundinoideae</taxon>
        <taxon>Arundineae</taxon>
        <taxon>Arundo</taxon>
    </lineage>
</organism>
<name>A0A0A8XSN8_ARUDO</name>
<dbReference type="EMBL" id="GBRH01283163">
    <property type="protein sequence ID" value="JAD14732.1"/>
    <property type="molecule type" value="Transcribed_RNA"/>
</dbReference>
<reference evidence="1" key="2">
    <citation type="journal article" date="2015" name="Data Brief">
        <title>Shoot transcriptome of the giant reed, Arundo donax.</title>
        <authorList>
            <person name="Barrero R.A."/>
            <person name="Guerrero F.D."/>
            <person name="Moolhuijzen P."/>
            <person name="Goolsby J.A."/>
            <person name="Tidwell J."/>
            <person name="Bellgard S.E."/>
            <person name="Bellgard M.I."/>
        </authorList>
    </citation>
    <scope>NUCLEOTIDE SEQUENCE</scope>
    <source>
        <tissue evidence="1">Shoot tissue taken approximately 20 cm above the soil surface</tissue>
    </source>
</reference>
<accession>A0A0A8XSN8</accession>
<protein>
    <submittedName>
        <fullName evidence="1">Uncharacterized protein</fullName>
    </submittedName>
</protein>